<keyword evidence="1" id="KW-0175">Coiled coil</keyword>
<evidence type="ECO:0000256" key="2">
    <source>
        <dbReference type="SAM" id="MobiDB-lite"/>
    </source>
</evidence>
<sequence length="176" mass="19138">MLDANFRLAADVWEQRSRRAVSEKKEKAEREKLTNVQDKSRTLDENLHELDAKMQVLQEEHHALENTLAKAFTYASWESKIKCIKQVRAGLHADWDLKEEERPFAKTFSSPPDMSALANLSDSDDDEGSSEGSDGSSSGGAEGAASEGGAEALVVPVGEDVGVPAEKEAEQGGAYD</sequence>
<dbReference type="AlphaFoldDB" id="A0AAW1H799"/>
<organism evidence="3 4">
    <name type="scientific">Saponaria officinalis</name>
    <name type="common">Common soapwort</name>
    <name type="synonym">Lychnis saponaria</name>
    <dbReference type="NCBI Taxonomy" id="3572"/>
    <lineage>
        <taxon>Eukaryota</taxon>
        <taxon>Viridiplantae</taxon>
        <taxon>Streptophyta</taxon>
        <taxon>Embryophyta</taxon>
        <taxon>Tracheophyta</taxon>
        <taxon>Spermatophyta</taxon>
        <taxon>Magnoliopsida</taxon>
        <taxon>eudicotyledons</taxon>
        <taxon>Gunneridae</taxon>
        <taxon>Pentapetalae</taxon>
        <taxon>Caryophyllales</taxon>
        <taxon>Caryophyllaceae</taxon>
        <taxon>Caryophylleae</taxon>
        <taxon>Saponaria</taxon>
    </lineage>
</organism>
<dbReference type="Proteomes" id="UP001443914">
    <property type="component" value="Unassembled WGS sequence"/>
</dbReference>
<protein>
    <submittedName>
        <fullName evidence="3">Uncharacterized protein</fullName>
    </submittedName>
</protein>
<evidence type="ECO:0000256" key="1">
    <source>
        <dbReference type="SAM" id="Coils"/>
    </source>
</evidence>
<keyword evidence="4" id="KW-1185">Reference proteome</keyword>
<comment type="caution">
    <text evidence="3">The sequence shown here is derived from an EMBL/GenBank/DDBJ whole genome shotgun (WGS) entry which is preliminary data.</text>
</comment>
<dbReference type="EMBL" id="JBDFQZ010000012">
    <property type="protein sequence ID" value="KAK9671696.1"/>
    <property type="molecule type" value="Genomic_DNA"/>
</dbReference>
<gene>
    <name evidence="3" type="ORF">RND81_12G048400</name>
</gene>
<proteinExistence type="predicted"/>
<evidence type="ECO:0000313" key="4">
    <source>
        <dbReference type="Proteomes" id="UP001443914"/>
    </source>
</evidence>
<evidence type="ECO:0000313" key="3">
    <source>
        <dbReference type="EMBL" id="KAK9671696.1"/>
    </source>
</evidence>
<feature type="region of interest" description="Disordered" evidence="2">
    <location>
        <begin position="103"/>
        <end position="176"/>
    </location>
</feature>
<reference evidence="3" key="1">
    <citation type="submission" date="2024-03" db="EMBL/GenBank/DDBJ databases">
        <title>WGS assembly of Saponaria officinalis var. Norfolk2.</title>
        <authorList>
            <person name="Jenkins J."/>
            <person name="Shu S."/>
            <person name="Grimwood J."/>
            <person name="Barry K."/>
            <person name="Goodstein D."/>
            <person name="Schmutz J."/>
            <person name="Leebens-Mack J."/>
            <person name="Osbourn A."/>
        </authorList>
    </citation>
    <scope>NUCLEOTIDE SEQUENCE [LARGE SCALE GENOMIC DNA]</scope>
    <source>
        <strain evidence="3">JIC</strain>
    </source>
</reference>
<feature type="compositionally biased region" description="Low complexity" evidence="2">
    <location>
        <begin position="143"/>
        <end position="152"/>
    </location>
</feature>
<accession>A0AAW1H799</accession>
<feature type="coiled-coil region" evidence="1">
    <location>
        <begin position="33"/>
        <end position="67"/>
    </location>
</feature>
<name>A0AAW1H799_SAPOF</name>